<reference evidence="1 2" key="1">
    <citation type="submission" date="2017-06" db="EMBL/GenBank/DDBJ databases">
        <authorList>
            <person name="Kim H.J."/>
            <person name="Triplett B.A."/>
        </authorList>
    </citation>
    <scope>NUCLEOTIDE SEQUENCE [LARGE SCALE GENOMIC DNA]</scope>
    <source>
        <strain evidence="1 2">B29T1</strain>
    </source>
</reference>
<dbReference type="Proteomes" id="UP000197065">
    <property type="component" value="Unassembled WGS sequence"/>
</dbReference>
<dbReference type="EMBL" id="FYEH01000014">
    <property type="protein sequence ID" value="SNB76078.1"/>
    <property type="molecule type" value="Genomic_DNA"/>
</dbReference>
<dbReference type="InterPro" id="IPR009945">
    <property type="entry name" value="ATPase_inh_sub_z"/>
</dbReference>
<evidence type="ECO:0000313" key="1">
    <source>
        <dbReference type="EMBL" id="SNB76078.1"/>
    </source>
</evidence>
<organism evidence="1 2">
    <name type="scientific">Arboricoccus pini</name>
    <dbReference type="NCBI Taxonomy" id="1963835"/>
    <lineage>
        <taxon>Bacteria</taxon>
        <taxon>Pseudomonadati</taxon>
        <taxon>Pseudomonadota</taxon>
        <taxon>Alphaproteobacteria</taxon>
        <taxon>Geminicoccales</taxon>
        <taxon>Geminicoccaceae</taxon>
        <taxon>Arboricoccus</taxon>
    </lineage>
</organism>
<dbReference type="RefSeq" id="WP_165769653.1">
    <property type="nucleotide sequence ID" value="NZ_FYEH01000014.1"/>
</dbReference>
<gene>
    <name evidence="1" type="ORF">SAMN07250955_11468</name>
</gene>
<protein>
    <recommendedName>
        <fullName evidence="3">DUF1476 domain-containing protein</fullName>
    </recommendedName>
</protein>
<name>A0A212RU64_9PROT</name>
<dbReference type="InterPro" id="IPR038293">
    <property type="entry name" value="ATPase_inh_sub_z_sf"/>
</dbReference>
<dbReference type="Pfam" id="PF07345">
    <property type="entry name" value="ATPaseInh_sub_z"/>
    <property type="match status" value="1"/>
</dbReference>
<keyword evidence="2" id="KW-1185">Reference proteome</keyword>
<evidence type="ECO:0000313" key="2">
    <source>
        <dbReference type="Proteomes" id="UP000197065"/>
    </source>
</evidence>
<accession>A0A212RU64</accession>
<sequence>MSLLPEKVQAEETGLSHEEMINFKARAERDRLFGLWLAKEYLHLDEAAAGAYAQDYVRFDFDHGHRDGALLERAHADLVACGRPVSLHILERHLHQLSKVAHENVERS</sequence>
<dbReference type="Gene3D" id="1.10.790.20">
    <property type="entry name" value="Domain of unknown function DUF1476"/>
    <property type="match status" value="1"/>
</dbReference>
<proteinExistence type="predicted"/>
<dbReference type="AlphaFoldDB" id="A0A212RU64"/>
<evidence type="ECO:0008006" key="3">
    <source>
        <dbReference type="Google" id="ProtNLM"/>
    </source>
</evidence>